<dbReference type="EMBL" id="FQVW01000009">
    <property type="protein sequence ID" value="SHF91969.1"/>
    <property type="molecule type" value="Genomic_DNA"/>
</dbReference>
<name>A0A1M5FKL5_9BACI</name>
<dbReference type="STRING" id="930117.SAMN05216225_100915"/>
<sequence>MGNNRNVMTSLLTVGAAGAAIYGISKGIQNGTFQKLPQKMSDLMGNPTIEQVTEPIQNMMNNQDTQDLIQNNTGQSMQDQIANENKQW</sequence>
<gene>
    <name evidence="1" type="ORF">SAMN05216225_100915</name>
</gene>
<proteinExistence type="predicted"/>
<dbReference type="OrthoDB" id="2456662at2"/>
<protein>
    <submittedName>
        <fullName evidence="1">Uncharacterized protein</fullName>
    </submittedName>
</protein>
<organism evidence="1 2">
    <name type="scientific">Ornithinibacillus halophilus</name>
    <dbReference type="NCBI Taxonomy" id="930117"/>
    <lineage>
        <taxon>Bacteria</taxon>
        <taxon>Bacillati</taxon>
        <taxon>Bacillota</taxon>
        <taxon>Bacilli</taxon>
        <taxon>Bacillales</taxon>
        <taxon>Bacillaceae</taxon>
        <taxon>Ornithinibacillus</taxon>
    </lineage>
</organism>
<dbReference type="RefSeq" id="WP_072889056.1">
    <property type="nucleotide sequence ID" value="NZ_FQVW01000009.1"/>
</dbReference>
<accession>A0A1M5FKL5</accession>
<reference evidence="1 2" key="1">
    <citation type="submission" date="2016-11" db="EMBL/GenBank/DDBJ databases">
        <authorList>
            <person name="Jaros S."/>
            <person name="Januszkiewicz K."/>
            <person name="Wedrychowicz H."/>
        </authorList>
    </citation>
    <scope>NUCLEOTIDE SEQUENCE [LARGE SCALE GENOMIC DNA]</scope>
    <source>
        <strain evidence="1 2">IBRC-M 10683</strain>
    </source>
</reference>
<keyword evidence="2" id="KW-1185">Reference proteome</keyword>
<dbReference type="AlphaFoldDB" id="A0A1M5FKL5"/>
<evidence type="ECO:0000313" key="1">
    <source>
        <dbReference type="EMBL" id="SHF91969.1"/>
    </source>
</evidence>
<dbReference type="Proteomes" id="UP000183988">
    <property type="component" value="Unassembled WGS sequence"/>
</dbReference>
<evidence type="ECO:0000313" key="2">
    <source>
        <dbReference type="Proteomes" id="UP000183988"/>
    </source>
</evidence>